<dbReference type="Gramene" id="ONH99496">
    <property type="protein sequence ID" value="ONH99496"/>
    <property type="gene ID" value="PRUPE_6G033000"/>
</dbReference>
<dbReference type="AlphaFoldDB" id="A0A251NJI8"/>
<sequence length="77" mass="9307">MNQSTTSVYSKRRASPQILNSTLQKQYNWCYETYREFRLLISQPLKTRYLVVAITNHLKLRELIAYNYKIIKLRAQH</sequence>
<organism evidence="1 2">
    <name type="scientific">Prunus persica</name>
    <name type="common">Peach</name>
    <name type="synonym">Amygdalus persica</name>
    <dbReference type="NCBI Taxonomy" id="3760"/>
    <lineage>
        <taxon>Eukaryota</taxon>
        <taxon>Viridiplantae</taxon>
        <taxon>Streptophyta</taxon>
        <taxon>Embryophyta</taxon>
        <taxon>Tracheophyta</taxon>
        <taxon>Spermatophyta</taxon>
        <taxon>Magnoliopsida</taxon>
        <taxon>eudicotyledons</taxon>
        <taxon>Gunneridae</taxon>
        <taxon>Pentapetalae</taxon>
        <taxon>rosids</taxon>
        <taxon>fabids</taxon>
        <taxon>Rosales</taxon>
        <taxon>Rosaceae</taxon>
        <taxon>Amygdaloideae</taxon>
        <taxon>Amygdaleae</taxon>
        <taxon>Prunus</taxon>
    </lineage>
</organism>
<proteinExistence type="predicted"/>
<dbReference type="Proteomes" id="UP000006882">
    <property type="component" value="Chromosome G6"/>
</dbReference>
<gene>
    <name evidence="1" type="ORF">PRUPE_6G033000</name>
</gene>
<name>A0A251NJI8_PRUPE</name>
<evidence type="ECO:0000313" key="2">
    <source>
        <dbReference type="Proteomes" id="UP000006882"/>
    </source>
</evidence>
<dbReference type="EMBL" id="CM007656">
    <property type="protein sequence ID" value="ONH99496.1"/>
    <property type="molecule type" value="Genomic_DNA"/>
</dbReference>
<reference evidence="1 2" key="1">
    <citation type="journal article" date="2013" name="Nat. Genet.">
        <title>The high-quality draft genome of peach (Prunus persica) identifies unique patterns of genetic diversity, domestication and genome evolution.</title>
        <authorList>
            <consortium name="International Peach Genome Initiative"/>
            <person name="Verde I."/>
            <person name="Abbott A.G."/>
            <person name="Scalabrin S."/>
            <person name="Jung S."/>
            <person name="Shu S."/>
            <person name="Marroni F."/>
            <person name="Zhebentyayeva T."/>
            <person name="Dettori M.T."/>
            <person name="Grimwood J."/>
            <person name="Cattonaro F."/>
            <person name="Zuccolo A."/>
            <person name="Rossini L."/>
            <person name="Jenkins J."/>
            <person name="Vendramin E."/>
            <person name="Meisel L.A."/>
            <person name="Decroocq V."/>
            <person name="Sosinski B."/>
            <person name="Prochnik S."/>
            <person name="Mitros T."/>
            <person name="Policriti A."/>
            <person name="Cipriani G."/>
            <person name="Dondini L."/>
            <person name="Ficklin S."/>
            <person name="Goodstein D.M."/>
            <person name="Xuan P."/>
            <person name="Del Fabbro C."/>
            <person name="Aramini V."/>
            <person name="Copetti D."/>
            <person name="Gonzalez S."/>
            <person name="Horner D.S."/>
            <person name="Falchi R."/>
            <person name="Lucas S."/>
            <person name="Mica E."/>
            <person name="Maldonado J."/>
            <person name="Lazzari B."/>
            <person name="Bielenberg D."/>
            <person name="Pirona R."/>
            <person name="Miculan M."/>
            <person name="Barakat A."/>
            <person name="Testolin R."/>
            <person name="Stella A."/>
            <person name="Tartarini S."/>
            <person name="Tonutti P."/>
            <person name="Arus P."/>
            <person name="Orellana A."/>
            <person name="Wells C."/>
            <person name="Main D."/>
            <person name="Vizzotto G."/>
            <person name="Silva H."/>
            <person name="Salamini F."/>
            <person name="Schmutz J."/>
            <person name="Morgante M."/>
            <person name="Rokhsar D.S."/>
        </authorList>
    </citation>
    <scope>NUCLEOTIDE SEQUENCE [LARGE SCALE GENOMIC DNA]</scope>
    <source>
        <strain evidence="2">cv. Nemared</strain>
    </source>
</reference>
<keyword evidence="2" id="KW-1185">Reference proteome</keyword>
<accession>A0A251NJI8</accession>
<protein>
    <submittedName>
        <fullName evidence="1">Uncharacterized protein</fullName>
    </submittedName>
</protein>
<evidence type="ECO:0000313" key="1">
    <source>
        <dbReference type="EMBL" id="ONH99496.1"/>
    </source>
</evidence>